<keyword evidence="4" id="KW-1185">Reference proteome</keyword>
<dbReference type="Proteomes" id="UP000305948">
    <property type="component" value="Unassembled WGS sequence"/>
</dbReference>
<name>A0A5C3N342_9AGAM</name>
<evidence type="ECO:0000313" key="3">
    <source>
        <dbReference type="EMBL" id="TFK52159.1"/>
    </source>
</evidence>
<proteinExistence type="predicted"/>
<evidence type="ECO:0008006" key="5">
    <source>
        <dbReference type="Google" id="ProtNLM"/>
    </source>
</evidence>
<reference evidence="3 4" key="1">
    <citation type="journal article" date="2019" name="Nat. Ecol. Evol.">
        <title>Megaphylogeny resolves global patterns of mushroom evolution.</title>
        <authorList>
            <person name="Varga T."/>
            <person name="Krizsan K."/>
            <person name="Foldi C."/>
            <person name="Dima B."/>
            <person name="Sanchez-Garcia M."/>
            <person name="Sanchez-Ramirez S."/>
            <person name="Szollosi G.J."/>
            <person name="Szarkandi J.G."/>
            <person name="Papp V."/>
            <person name="Albert L."/>
            <person name="Andreopoulos W."/>
            <person name="Angelini C."/>
            <person name="Antonin V."/>
            <person name="Barry K.W."/>
            <person name="Bougher N.L."/>
            <person name="Buchanan P."/>
            <person name="Buyck B."/>
            <person name="Bense V."/>
            <person name="Catcheside P."/>
            <person name="Chovatia M."/>
            <person name="Cooper J."/>
            <person name="Damon W."/>
            <person name="Desjardin D."/>
            <person name="Finy P."/>
            <person name="Geml J."/>
            <person name="Haridas S."/>
            <person name="Hughes K."/>
            <person name="Justo A."/>
            <person name="Karasinski D."/>
            <person name="Kautmanova I."/>
            <person name="Kiss B."/>
            <person name="Kocsube S."/>
            <person name="Kotiranta H."/>
            <person name="LaButti K.M."/>
            <person name="Lechner B.E."/>
            <person name="Liimatainen K."/>
            <person name="Lipzen A."/>
            <person name="Lukacs Z."/>
            <person name="Mihaltcheva S."/>
            <person name="Morgado L.N."/>
            <person name="Niskanen T."/>
            <person name="Noordeloos M.E."/>
            <person name="Ohm R.A."/>
            <person name="Ortiz-Santana B."/>
            <person name="Ovrebo C."/>
            <person name="Racz N."/>
            <person name="Riley R."/>
            <person name="Savchenko A."/>
            <person name="Shiryaev A."/>
            <person name="Soop K."/>
            <person name="Spirin V."/>
            <person name="Szebenyi C."/>
            <person name="Tomsovsky M."/>
            <person name="Tulloss R.E."/>
            <person name="Uehling J."/>
            <person name="Grigoriev I.V."/>
            <person name="Vagvolgyi C."/>
            <person name="Papp T."/>
            <person name="Martin F.M."/>
            <person name="Miettinen O."/>
            <person name="Hibbett D.S."/>
            <person name="Nagy L.G."/>
        </authorList>
    </citation>
    <scope>NUCLEOTIDE SEQUENCE [LARGE SCALE GENOMIC DNA]</scope>
    <source>
        <strain evidence="3 4">OMC1185</strain>
    </source>
</reference>
<feature type="compositionally biased region" description="Polar residues" evidence="2">
    <location>
        <begin position="354"/>
        <end position="364"/>
    </location>
</feature>
<feature type="coiled-coil region" evidence="1">
    <location>
        <begin position="77"/>
        <end position="104"/>
    </location>
</feature>
<organism evidence="3 4">
    <name type="scientific">Heliocybe sulcata</name>
    <dbReference type="NCBI Taxonomy" id="5364"/>
    <lineage>
        <taxon>Eukaryota</taxon>
        <taxon>Fungi</taxon>
        <taxon>Dikarya</taxon>
        <taxon>Basidiomycota</taxon>
        <taxon>Agaricomycotina</taxon>
        <taxon>Agaricomycetes</taxon>
        <taxon>Gloeophyllales</taxon>
        <taxon>Gloeophyllaceae</taxon>
        <taxon>Heliocybe</taxon>
    </lineage>
</organism>
<evidence type="ECO:0000256" key="1">
    <source>
        <dbReference type="SAM" id="Coils"/>
    </source>
</evidence>
<keyword evidence="1" id="KW-0175">Coiled coil</keyword>
<dbReference type="AlphaFoldDB" id="A0A5C3N342"/>
<accession>A0A5C3N342</accession>
<sequence>MSFFTPTFGSVGDILQVAGYVYKVVTTYAHIVRHDSPEGFMELLQDLDKLAKLVERAEYVAKEQGEMEHPDLLPEHFKKLQEHLQDIRNSAHDMEEHLQRLLERFKTPSLGLNSNGKWGLRAYQVGYAFIGCDKVAQWKKEVDQHYADLNAVLDILNRAIQQRKDREEEERTRLARVTAGYVLFENHKGTVKLPLDWRLFNNQEKRHGFLEVMFKRSPRYRRKVLRREFKFVAHDNTCPDMDSDNDEVKIEVGAHVKLVWLPRRVSKPFYTAWLNRSDPASEVDDQEPPDSDLASEDEPEPEPVAPPPRPARVISISDLMSWYKNPQTPPARPAIMDIPSSGGEEPSDIGGSPSRGTCQSTESLPSLDCDQSSDSEQSMDSEQATCHEASATQESSSKHYTTESLHDPRSQERGEGPSAASVEFQKDMTIGVEEGVGEEPLGYSVHEQVFVASATD</sequence>
<feature type="compositionally biased region" description="Acidic residues" evidence="2">
    <location>
        <begin position="281"/>
        <end position="301"/>
    </location>
</feature>
<gene>
    <name evidence="3" type="ORF">OE88DRAFT_1734203</name>
</gene>
<evidence type="ECO:0000313" key="4">
    <source>
        <dbReference type="Proteomes" id="UP000305948"/>
    </source>
</evidence>
<dbReference type="OrthoDB" id="10560179at2759"/>
<feature type="compositionally biased region" description="Basic and acidic residues" evidence="2">
    <location>
        <begin position="396"/>
        <end position="415"/>
    </location>
</feature>
<evidence type="ECO:0000256" key="2">
    <source>
        <dbReference type="SAM" id="MobiDB-lite"/>
    </source>
</evidence>
<protein>
    <recommendedName>
        <fullName evidence="5">Fungal N-terminal domain-containing protein</fullName>
    </recommendedName>
</protein>
<dbReference type="EMBL" id="ML213509">
    <property type="protein sequence ID" value="TFK52159.1"/>
    <property type="molecule type" value="Genomic_DNA"/>
</dbReference>
<feature type="region of interest" description="Disordered" evidence="2">
    <location>
        <begin position="278"/>
        <end position="311"/>
    </location>
</feature>
<feature type="region of interest" description="Disordered" evidence="2">
    <location>
        <begin position="323"/>
        <end position="427"/>
    </location>
</feature>